<dbReference type="Proteomes" id="UP000593719">
    <property type="component" value="Chromosome"/>
</dbReference>
<comment type="similarity">
    <text evidence="2">Belongs to the methyl-accepting chemotaxis (MCP) protein family.</text>
</comment>
<keyword evidence="4" id="KW-0472">Membrane</keyword>
<dbReference type="PANTHER" id="PTHR32089:SF112">
    <property type="entry name" value="LYSOZYME-LIKE PROTEIN-RELATED"/>
    <property type="match status" value="1"/>
</dbReference>
<accession>A0A7M1B7B8</accession>
<keyword evidence="1 3" id="KW-0807">Transducer</keyword>
<dbReference type="Gene3D" id="1.20.120.30">
    <property type="entry name" value="Aspartate receptor, ligand-binding domain"/>
    <property type="match status" value="1"/>
</dbReference>
<dbReference type="Gene3D" id="1.10.287.950">
    <property type="entry name" value="Methyl-accepting chemotaxis protein"/>
    <property type="match status" value="1"/>
</dbReference>
<dbReference type="PRINTS" id="PR00260">
    <property type="entry name" value="CHEMTRNSDUCR"/>
</dbReference>
<keyword evidence="4" id="KW-0812">Transmembrane</keyword>
<evidence type="ECO:0000256" key="2">
    <source>
        <dbReference type="ARBA" id="ARBA00029447"/>
    </source>
</evidence>
<dbReference type="AlphaFoldDB" id="A0A7M1B7B8"/>
<evidence type="ECO:0000256" key="4">
    <source>
        <dbReference type="SAM" id="Phobius"/>
    </source>
</evidence>
<protein>
    <submittedName>
        <fullName evidence="6">Chemotaxis protein</fullName>
    </submittedName>
</protein>
<dbReference type="Pfam" id="PF13682">
    <property type="entry name" value="CZB"/>
    <property type="match status" value="1"/>
</dbReference>
<dbReference type="GO" id="GO:0004888">
    <property type="term" value="F:transmembrane signaling receptor activity"/>
    <property type="evidence" value="ECO:0007669"/>
    <property type="project" value="InterPro"/>
</dbReference>
<keyword evidence="4" id="KW-1133">Transmembrane helix</keyword>
<evidence type="ECO:0000259" key="5">
    <source>
        <dbReference type="PROSITE" id="PS50111"/>
    </source>
</evidence>
<dbReference type="SUPFAM" id="SSF58104">
    <property type="entry name" value="Methyl-accepting chemotaxis protein (MCP) signaling domain"/>
    <property type="match status" value="1"/>
</dbReference>
<dbReference type="PANTHER" id="PTHR32089">
    <property type="entry name" value="METHYL-ACCEPTING CHEMOTAXIS PROTEIN MCPB"/>
    <property type="match status" value="1"/>
</dbReference>
<evidence type="ECO:0000313" key="7">
    <source>
        <dbReference type="Proteomes" id="UP000593719"/>
    </source>
</evidence>
<gene>
    <name evidence="6" type="ORF">FJR45_00460</name>
</gene>
<dbReference type="InterPro" id="IPR004089">
    <property type="entry name" value="MCPsignal_dom"/>
</dbReference>
<dbReference type="InterPro" id="IPR025991">
    <property type="entry name" value="Chemoreceptor_zinc-bind_dom"/>
</dbReference>
<dbReference type="KEGG" id="ssei:FJR45_00460"/>
<dbReference type="GO" id="GO:0007165">
    <property type="term" value="P:signal transduction"/>
    <property type="evidence" value="ECO:0007669"/>
    <property type="project" value="UniProtKB-KW"/>
</dbReference>
<dbReference type="PROSITE" id="PS50111">
    <property type="entry name" value="CHEMOTAXIS_TRANSDUC_2"/>
    <property type="match status" value="1"/>
</dbReference>
<organism evidence="6 7">
    <name type="scientific">Sulfurimonas sediminis</name>
    <dbReference type="NCBI Taxonomy" id="2590020"/>
    <lineage>
        <taxon>Bacteria</taxon>
        <taxon>Pseudomonadati</taxon>
        <taxon>Campylobacterota</taxon>
        <taxon>Epsilonproteobacteria</taxon>
        <taxon>Campylobacterales</taxon>
        <taxon>Sulfurimonadaceae</taxon>
        <taxon>Sulfurimonas</taxon>
    </lineage>
</organism>
<evidence type="ECO:0000256" key="3">
    <source>
        <dbReference type="PROSITE-ProRule" id="PRU00284"/>
    </source>
</evidence>
<dbReference type="InterPro" id="IPR004090">
    <property type="entry name" value="Chemotax_Me-accpt_rcpt"/>
</dbReference>
<keyword evidence="7" id="KW-1185">Reference proteome</keyword>
<dbReference type="GO" id="GO:0006935">
    <property type="term" value="P:chemotaxis"/>
    <property type="evidence" value="ECO:0007669"/>
    <property type="project" value="InterPro"/>
</dbReference>
<dbReference type="SMART" id="SM00283">
    <property type="entry name" value="MA"/>
    <property type="match status" value="1"/>
</dbReference>
<name>A0A7M1B7B8_9BACT</name>
<evidence type="ECO:0000256" key="1">
    <source>
        <dbReference type="ARBA" id="ARBA00023224"/>
    </source>
</evidence>
<reference evidence="6 7" key="1">
    <citation type="submission" date="2019-06" db="EMBL/GenBank/DDBJ databases">
        <title>Sulfurimonas gotlandica sp. nov., a chemoautotrophic and psychrotolerant epsilonproteobacterium isolated from a pelagic redoxcline, and an emended description of the genus Sulfurimonas.</title>
        <authorList>
            <person name="Wang S."/>
            <person name="Jiang L."/>
            <person name="Shao Z."/>
        </authorList>
    </citation>
    <scope>NUCLEOTIDE SEQUENCE [LARGE SCALE GENOMIC DNA]</scope>
    <source>
        <strain evidence="6 7">S2-6</strain>
    </source>
</reference>
<feature type="domain" description="Methyl-accepting transducer" evidence="5">
    <location>
        <begin position="187"/>
        <end position="358"/>
    </location>
</feature>
<dbReference type="GO" id="GO:0016020">
    <property type="term" value="C:membrane"/>
    <property type="evidence" value="ECO:0007669"/>
    <property type="project" value="InterPro"/>
</dbReference>
<proteinExistence type="inferred from homology"/>
<dbReference type="EMBL" id="CP041235">
    <property type="protein sequence ID" value="QOP44668.1"/>
    <property type="molecule type" value="Genomic_DNA"/>
</dbReference>
<evidence type="ECO:0000313" key="6">
    <source>
        <dbReference type="EMBL" id="QOP44668.1"/>
    </source>
</evidence>
<feature type="transmembrane region" description="Helical" evidence="4">
    <location>
        <begin position="12"/>
        <end position="27"/>
    </location>
</feature>
<sequence length="477" mass="52171">MSISSLFKNNQALLLFVTLLGVGVYSLSSASYIVGGLVLLIAIVALFIPGGTTSKTSTVMDKLEEILAQAAQGKLEGRITHIPNDNSHDAKIAWALNDMLDQVEAFMRDIATTIECASSGKTYRHTYPQGLQGLFHTTAAQVNTAIEAIASGYRRKLQAELSSEFSTLGGGIGQGLSIIQTDLTISSDEAEEIVSVSEQTAEKASGSLNSVLEIGQRLGSLVELISSSHEGIVNLEGRSRDISEVVGLIKDIADQTNLLALNAAIEAARAGEHGRGFAVVADEVRKLAERTQKATTEIEINISTLQQEANDMRTNSDEITNIAQESNEVIHEFENTFTELNELANAAHTTAIGIQNRLFTTLVKVDHILFKSNAYSTVLNEDASKEFPDHKHCRMGQWYLGIGQERFGNTTAFKKMDAPHATVHDSVAKNMVFVKEHSVLKADHPKIIVENFKKMEDASMELFKDLDRMIKEYDETR</sequence>
<dbReference type="Gene3D" id="1.20.120.1530">
    <property type="match status" value="1"/>
</dbReference>
<dbReference type="Pfam" id="PF00015">
    <property type="entry name" value="MCPsignal"/>
    <property type="match status" value="1"/>
</dbReference>